<dbReference type="SUPFAM" id="SSF56112">
    <property type="entry name" value="Protein kinase-like (PK-like)"/>
    <property type="match status" value="1"/>
</dbReference>
<dbReference type="Pfam" id="PF00069">
    <property type="entry name" value="Pkinase"/>
    <property type="match status" value="1"/>
</dbReference>
<dbReference type="Proteomes" id="UP001303115">
    <property type="component" value="Unassembled WGS sequence"/>
</dbReference>
<sequence>MDLPEDEPWPPVPPDVTIAAIEVETPELSVTANSMLYRLKGHPAKVYKLRGEFREYQLQKAAGDCAIPVRGKVLGKSRNGNGEIVFYGFMMDLATPIPTTLPPSQRHDLMHQMIRTVQRLHTKQIVHGDIKLENMLLDNQGRLRLCDFCEGRYVDEDMHTWDGNSTLHFESPNRLLRGEQFGRDPPPPTTEDDLYSLGLSIWQLYTGKVPHEDVAGDDMDLKERQRNGETINVAAVRDPEACRIITNLLRKGGARI</sequence>
<accession>A0AAN6SVE4</accession>
<feature type="domain" description="Protein kinase" evidence="1">
    <location>
        <begin position="1"/>
        <end position="256"/>
    </location>
</feature>
<gene>
    <name evidence="2" type="ORF">C8A01DRAFT_43498</name>
</gene>
<dbReference type="GO" id="GO:0004672">
    <property type="term" value="F:protein kinase activity"/>
    <property type="evidence" value="ECO:0007669"/>
    <property type="project" value="InterPro"/>
</dbReference>
<dbReference type="EMBL" id="MU854326">
    <property type="protein sequence ID" value="KAK4043551.1"/>
    <property type="molecule type" value="Genomic_DNA"/>
</dbReference>
<comment type="caution">
    <text evidence="2">The sequence shown here is derived from an EMBL/GenBank/DDBJ whole genome shotgun (WGS) entry which is preliminary data.</text>
</comment>
<protein>
    <submittedName>
        <fullName evidence="2">Kinase-like domain-containing protein</fullName>
    </submittedName>
</protein>
<dbReference type="InterPro" id="IPR008271">
    <property type="entry name" value="Ser/Thr_kinase_AS"/>
</dbReference>
<keyword evidence="3" id="KW-1185">Reference proteome</keyword>
<dbReference type="AlphaFoldDB" id="A0AAN6SVE4"/>
<keyword evidence="2" id="KW-0808">Transferase</keyword>
<dbReference type="InterPro" id="IPR000719">
    <property type="entry name" value="Prot_kinase_dom"/>
</dbReference>
<evidence type="ECO:0000259" key="1">
    <source>
        <dbReference type="PROSITE" id="PS50011"/>
    </source>
</evidence>
<organism evidence="2 3">
    <name type="scientific">Parachaetomium inaequale</name>
    <dbReference type="NCBI Taxonomy" id="2588326"/>
    <lineage>
        <taxon>Eukaryota</taxon>
        <taxon>Fungi</taxon>
        <taxon>Dikarya</taxon>
        <taxon>Ascomycota</taxon>
        <taxon>Pezizomycotina</taxon>
        <taxon>Sordariomycetes</taxon>
        <taxon>Sordariomycetidae</taxon>
        <taxon>Sordariales</taxon>
        <taxon>Chaetomiaceae</taxon>
        <taxon>Parachaetomium</taxon>
    </lineage>
</organism>
<dbReference type="PROSITE" id="PS50011">
    <property type="entry name" value="PROTEIN_KINASE_DOM"/>
    <property type="match status" value="1"/>
</dbReference>
<dbReference type="InterPro" id="IPR011009">
    <property type="entry name" value="Kinase-like_dom_sf"/>
</dbReference>
<dbReference type="SMART" id="SM00220">
    <property type="entry name" value="S_TKc"/>
    <property type="match status" value="1"/>
</dbReference>
<name>A0AAN6SVE4_9PEZI</name>
<keyword evidence="2" id="KW-0418">Kinase</keyword>
<dbReference type="GO" id="GO:0005524">
    <property type="term" value="F:ATP binding"/>
    <property type="evidence" value="ECO:0007669"/>
    <property type="project" value="InterPro"/>
</dbReference>
<dbReference type="PANTHER" id="PTHR24362:SF309">
    <property type="entry name" value="PROTEIN KINASE DOMAIN-CONTAINING PROTEIN"/>
    <property type="match status" value="1"/>
</dbReference>
<evidence type="ECO:0000313" key="3">
    <source>
        <dbReference type="Proteomes" id="UP001303115"/>
    </source>
</evidence>
<dbReference type="PROSITE" id="PS00108">
    <property type="entry name" value="PROTEIN_KINASE_ST"/>
    <property type="match status" value="1"/>
</dbReference>
<evidence type="ECO:0000313" key="2">
    <source>
        <dbReference type="EMBL" id="KAK4043551.1"/>
    </source>
</evidence>
<proteinExistence type="predicted"/>
<reference evidence="3" key="1">
    <citation type="journal article" date="2023" name="Mol. Phylogenet. Evol.">
        <title>Genome-scale phylogeny and comparative genomics of the fungal order Sordariales.</title>
        <authorList>
            <person name="Hensen N."/>
            <person name="Bonometti L."/>
            <person name="Westerberg I."/>
            <person name="Brannstrom I.O."/>
            <person name="Guillou S."/>
            <person name="Cros-Aarteil S."/>
            <person name="Calhoun S."/>
            <person name="Haridas S."/>
            <person name="Kuo A."/>
            <person name="Mondo S."/>
            <person name="Pangilinan J."/>
            <person name="Riley R."/>
            <person name="LaButti K."/>
            <person name="Andreopoulos B."/>
            <person name="Lipzen A."/>
            <person name="Chen C."/>
            <person name="Yan M."/>
            <person name="Daum C."/>
            <person name="Ng V."/>
            <person name="Clum A."/>
            <person name="Steindorff A."/>
            <person name="Ohm R.A."/>
            <person name="Martin F."/>
            <person name="Silar P."/>
            <person name="Natvig D.O."/>
            <person name="Lalanne C."/>
            <person name="Gautier V."/>
            <person name="Ament-Velasquez S.L."/>
            <person name="Kruys A."/>
            <person name="Hutchinson M.I."/>
            <person name="Powell A.J."/>
            <person name="Barry K."/>
            <person name="Miller A.N."/>
            <person name="Grigoriev I.V."/>
            <person name="Debuchy R."/>
            <person name="Gladieux P."/>
            <person name="Hiltunen Thoren M."/>
            <person name="Johannesson H."/>
        </authorList>
    </citation>
    <scope>NUCLEOTIDE SEQUENCE [LARGE SCALE GENOMIC DNA]</scope>
    <source>
        <strain evidence="3">CBS 284.82</strain>
    </source>
</reference>
<dbReference type="Gene3D" id="1.10.510.10">
    <property type="entry name" value="Transferase(Phosphotransferase) domain 1"/>
    <property type="match status" value="1"/>
</dbReference>
<dbReference type="PANTHER" id="PTHR24362">
    <property type="entry name" value="SERINE/THREONINE-PROTEIN KINASE NEK"/>
    <property type="match status" value="1"/>
</dbReference>